<dbReference type="GO" id="GO:0046872">
    <property type="term" value="F:metal ion binding"/>
    <property type="evidence" value="ECO:0007669"/>
    <property type="project" value="UniProtKB-UniRule"/>
</dbReference>
<dbReference type="PANTHER" id="PTHR20275:SF0">
    <property type="entry name" value="NAD KINASE"/>
    <property type="match status" value="1"/>
</dbReference>
<dbReference type="OrthoDB" id="9774737at2"/>
<dbReference type="InterPro" id="IPR017437">
    <property type="entry name" value="ATP-NAD_kinase_PpnK-typ_C"/>
</dbReference>
<dbReference type="EC" id="2.7.1.23" evidence="6"/>
<dbReference type="RefSeq" id="WP_101073046.1">
    <property type="nucleotide sequence ID" value="NZ_PISP01000002.1"/>
</dbReference>
<dbReference type="AlphaFoldDB" id="A0A2N0VH32"/>
<dbReference type="GO" id="GO:0005524">
    <property type="term" value="F:ATP binding"/>
    <property type="evidence" value="ECO:0007669"/>
    <property type="project" value="UniProtKB-KW"/>
</dbReference>
<evidence type="ECO:0000256" key="2">
    <source>
        <dbReference type="ARBA" id="ARBA00022777"/>
    </source>
</evidence>
<feature type="binding site" evidence="6">
    <location>
        <begin position="73"/>
        <end position="74"/>
    </location>
    <ligand>
        <name>NAD(+)</name>
        <dbReference type="ChEBI" id="CHEBI:57540"/>
    </ligand>
</feature>
<evidence type="ECO:0000256" key="4">
    <source>
        <dbReference type="ARBA" id="ARBA00023027"/>
    </source>
</evidence>
<dbReference type="InterPro" id="IPR017438">
    <property type="entry name" value="ATP-NAD_kinase_N"/>
</dbReference>
<feature type="binding site" evidence="6">
    <location>
        <begin position="143"/>
        <end position="144"/>
    </location>
    <ligand>
        <name>NAD(+)</name>
        <dbReference type="ChEBI" id="CHEBI:57540"/>
    </ligand>
</feature>
<keyword evidence="6" id="KW-0547">Nucleotide-binding</keyword>
<evidence type="ECO:0000313" key="8">
    <source>
        <dbReference type="Proteomes" id="UP000233398"/>
    </source>
</evidence>
<reference evidence="7 8" key="1">
    <citation type="submission" date="2017-11" db="EMBL/GenBank/DDBJ databases">
        <title>Rhodohalobacter 15182 sp. nov., isolated from a salt lake.</title>
        <authorList>
            <person name="Han S."/>
        </authorList>
    </citation>
    <scope>NUCLEOTIDE SEQUENCE [LARGE SCALE GENOMIC DNA]</scope>
    <source>
        <strain evidence="7 8">15182</strain>
    </source>
</reference>
<feature type="binding site" evidence="6">
    <location>
        <position position="78"/>
    </location>
    <ligand>
        <name>NAD(+)</name>
        <dbReference type="ChEBI" id="CHEBI:57540"/>
    </ligand>
</feature>
<keyword evidence="2 6" id="KW-0418">Kinase</keyword>
<dbReference type="GO" id="GO:0006741">
    <property type="term" value="P:NADP+ biosynthetic process"/>
    <property type="evidence" value="ECO:0007669"/>
    <property type="project" value="UniProtKB-UniRule"/>
</dbReference>
<evidence type="ECO:0000256" key="5">
    <source>
        <dbReference type="ARBA" id="ARBA00047925"/>
    </source>
</evidence>
<accession>A0A2N0VH32</accession>
<keyword evidence="6" id="KW-0963">Cytoplasm</keyword>
<dbReference type="GO" id="GO:0003951">
    <property type="term" value="F:NAD+ kinase activity"/>
    <property type="evidence" value="ECO:0007669"/>
    <property type="project" value="UniProtKB-UniRule"/>
</dbReference>
<dbReference type="Pfam" id="PF20143">
    <property type="entry name" value="NAD_kinase_C"/>
    <property type="match status" value="1"/>
</dbReference>
<comment type="caution">
    <text evidence="6">Lacks conserved residue(s) required for the propagation of feature annotation.</text>
</comment>
<keyword evidence="6" id="KW-0067">ATP-binding</keyword>
<name>A0A2N0VH32_9BACT</name>
<comment type="similarity">
    <text evidence="6">Belongs to the NAD kinase family.</text>
</comment>
<dbReference type="SUPFAM" id="SSF111331">
    <property type="entry name" value="NAD kinase/diacylglycerol kinase-like"/>
    <property type="match status" value="1"/>
</dbReference>
<dbReference type="InterPro" id="IPR016064">
    <property type="entry name" value="NAD/diacylglycerol_kinase_sf"/>
</dbReference>
<feature type="binding site" evidence="6">
    <location>
        <begin position="184"/>
        <end position="189"/>
    </location>
    <ligand>
        <name>NAD(+)</name>
        <dbReference type="ChEBI" id="CHEBI:57540"/>
    </ligand>
</feature>
<dbReference type="Proteomes" id="UP000233398">
    <property type="component" value="Unassembled WGS sequence"/>
</dbReference>
<keyword evidence="1 6" id="KW-0808">Transferase</keyword>
<keyword evidence="3 6" id="KW-0521">NADP</keyword>
<feature type="binding site" evidence="6">
    <location>
        <position position="173"/>
    </location>
    <ligand>
        <name>NAD(+)</name>
        <dbReference type="ChEBI" id="CHEBI:57540"/>
    </ligand>
</feature>
<comment type="catalytic activity">
    <reaction evidence="5 6">
        <text>NAD(+) + ATP = ADP + NADP(+) + H(+)</text>
        <dbReference type="Rhea" id="RHEA:18629"/>
        <dbReference type="ChEBI" id="CHEBI:15378"/>
        <dbReference type="ChEBI" id="CHEBI:30616"/>
        <dbReference type="ChEBI" id="CHEBI:57540"/>
        <dbReference type="ChEBI" id="CHEBI:58349"/>
        <dbReference type="ChEBI" id="CHEBI:456216"/>
        <dbReference type="EC" id="2.7.1.23"/>
    </reaction>
</comment>
<evidence type="ECO:0000256" key="1">
    <source>
        <dbReference type="ARBA" id="ARBA00022679"/>
    </source>
</evidence>
<dbReference type="GO" id="GO:0005737">
    <property type="term" value="C:cytoplasm"/>
    <property type="evidence" value="ECO:0007669"/>
    <property type="project" value="UniProtKB-SubCell"/>
</dbReference>
<evidence type="ECO:0000256" key="3">
    <source>
        <dbReference type="ARBA" id="ARBA00022857"/>
    </source>
</evidence>
<comment type="function">
    <text evidence="6">Involved in the regulation of the intracellular balance of NAD and NADP, and is a key enzyme in the biosynthesis of NADP. Catalyzes specifically the phosphorylation on 2'-hydroxyl of the adenosine moiety of NAD to yield NADP.</text>
</comment>
<dbReference type="GO" id="GO:0019674">
    <property type="term" value="P:NAD+ metabolic process"/>
    <property type="evidence" value="ECO:0007669"/>
    <property type="project" value="InterPro"/>
</dbReference>
<dbReference type="InterPro" id="IPR002504">
    <property type="entry name" value="NADK"/>
</dbReference>
<dbReference type="EMBL" id="PISP01000002">
    <property type="protein sequence ID" value="PKD43505.1"/>
    <property type="molecule type" value="Genomic_DNA"/>
</dbReference>
<sequence length="289" mass="32408">MKFCILANPEKYSVQEPLEQVLNWCSANKQTLYITASLKSHFPKVSEHNNIKIVDSEKEAVENSEIVIAIGGDGTLLHTAHLIKENDIPVLGINSGKLGFMANVQPDFIHHSLEQIVNHNFKIDKRHLLRADSSAGNTYYALNEFLFTKKETSSMITLRADYDGEFINNYWSDGLLVSTPTGSTAYNLSAGGPIVLPSTPVMLLTPINPHTLTTRPLVLPDHNTLTIKSAESGNHTLFAYDGITQPSESEFEVHIKRSEFSIKLIQLPEQNYFETLRNKLMWGLDRRKG</sequence>
<evidence type="ECO:0000256" key="6">
    <source>
        <dbReference type="HAMAP-Rule" id="MF_00361"/>
    </source>
</evidence>
<comment type="cofactor">
    <cofactor evidence="6">
        <name>a divalent metal cation</name>
        <dbReference type="ChEBI" id="CHEBI:60240"/>
    </cofactor>
</comment>
<protein>
    <recommendedName>
        <fullName evidence="6">NAD kinase</fullName>
        <ecNumber evidence="6">2.7.1.23</ecNumber>
    </recommendedName>
    <alternativeName>
        <fullName evidence="6">ATP-dependent NAD kinase</fullName>
    </alternativeName>
</protein>
<keyword evidence="4 6" id="KW-0520">NAD</keyword>
<comment type="subcellular location">
    <subcellularLocation>
        <location evidence="6">Cytoplasm</location>
    </subcellularLocation>
</comment>
<gene>
    <name evidence="6" type="primary">nadK</name>
    <name evidence="7" type="ORF">CWD77_08010</name>
</gene>
<dbReference type="GO" id="GO:0051287">
    <property type="term" value="F:NAD binding"/>
    <property type="evidence" value="ECO:0007669"/>
    <property type="project" value="UniProtKB-ARBA"/>
</dbReference>
<feature type="active site" description="Proton acceptor" evidence="6">
    <location>
        <position position="73"/>
    </location>
</feature>
<comment type="caution">
    <text evidence="7">The sequence shown here is derived from an EMBL/GenBank/DDBJ whole genome shotgun (WGS) entry which is preliminary data.</text>
</comment>
<dbReference type="Gene3D" id="2.60.200.30">
    <property type="entry name" value="Probable inorganic polyphosphate/atp-NAD kinase, domain 2"/>
    <property type="match status" value="1"/>
</dbReference>
<dbReference type="HAMAP" id="MF_00361">
    <property type="entry name" value="NAD_kinase"/>
    <property type="match status" value="1"/>
</dbReference>
<organism evidence="7 8">
    <name type="scientific">Rhodohalobacter barkolensis</name>
    <dbReference type="NCBI Taxonomy" id="2053187"/>
    <lineage>
        <taxon>Bacteria</taxon>
        <taxon>Pseudomonadati</taxon>
        <taxon>Balneolota</taxon>
        <taxon>Balneolia</taxon>
        <taxon>Balneolales</taxon>
        <taxon>Balneolaceae</taxon>
        <taxon>Rhodohalobacter</taxon>
    </lineage>
</organism>
<evidence type="ECO:0000313" key="7">
    <source>
        <dbReference type="EMBL" id="PKD43505.1"/>
    </source>
</evidence>
<proteinExistence type="inferred from homology"/>
<dbReference type="Gene3D" id="3.40.50.10330">
    <property type="entry name" value="Probable inorganic polyphosphate/atp-NAD kinase, domain 1"/>
    <property type="match status" value="1"/>
</dbReference>
<keyword evidence="8" id="KW-1185">Reference proteome</keyword>
<dbReference type="PANTHER" id="PTHR20275">
    <property type="entry name" value="NAD KINASE"/>
    <property type="match status" value="1"/>
</dbReference>
<dbReference type="Pfam" id="PF01513">
    <property type="entry name" value="NAD_kinase"/>
    <property type="match status" value="1"/>
</dbReference>